<dbReference type="Gene3D" id="3.40.50.150">
    <property type="entry name" value="Vaccinia Virus protein VP39"/>
    <property type="match status" value="1"/>
</dbReference>
<dbReference type="EMBL" id="RQGD01000022">
    <property type="protein sequence ID" value="TGL60052.1"/>
    <property type="molecule type" value="Genomic_DNA"/>
</dbReference>
<dbReference type="OrthoDB" id="9805492at2"/>
<keyword evidence="1 5" id="KW-0489">Methyltransferase</keyword>
<gene>
    <name evidence="5" type="ORF">EHQ58_06010</name>
</gene>
<dbReference type="Pfam" id="PF10672">
    <property type="entry name" value="Methyltrans_SAM"/>
    <property type="match status" value="1"/>
</dbReference>
<dbReference type="InterPro" id="IPR029063">
    <property type="entry name" value="SAM-dependent_MTases_sf"/>
</dbReference>
<evidence type="ECO:0000313" key="6">
    <source>
        <dbReference type="Proteomes" id="UP000297693"/>
    </source>
</evidence>
<dbReference type="PANTHER" id="PTHR43042:SF3">
    <property type="entry name" value="RIBOSOMAL RNA LARGE SUBUNIT METHYLTRANSFERASE YWBD-RELATED"/>
    <property type="match status" value="1"/>
</dbReference>
<comment type="caution">
    <text evidence="5">The sequence shown here is derived from an EMBL/GenBank/DDBJ whole genome shotgun (WGS) entry which is preliminary data.</text>
</comment>
<evidence type="ECO:0000256" key="3">
    <source>
        <dbReference type="ARBA" id="ARBA00022691"/>
    </source>
</evidence>
<keyword evidence="6" id="KW-1185">Reference proteome</keyword>
<sequence>MTTPSLELSGALLMFQNRLKKLRKEKEKWAKRTEVEAFRIYDEDIPQVPVILDRYLDYFVLYDKSSLRFQTEDEKELRFQSIANIVSDVYQVSMEKIFLKTRKKQKGRDQYEKLDSESKEITISENGNQFIINLSDYLDTGLFLDHRLTRKWCSENASGKHVLNLFCYTGSFSVYAAMGGAISVTSLDMSNRYIEWAKRNLALNGKSGKQYEYLTVDVLQWIRDEAKNPERKRYDMIILDPPTFSNSKKMSEEWNVEENHRNFILTLLTKFLTPSGEIWFSTNFRKFTWAIPEEEWTERGYHCIDLTLQSIPEDFRDKKIHRLFKIKPIET</sequence>
<dbReference type="Proteomes" id="UP000297693">
    <property type="component" value="Unassembled WGS sequence"/>
</dbReference>
<evidence type="ECO:0000256" key="2">
    <source>
        <dbReference type="ARBA" id="ARBA00022679"/>
    </source>
</evidence>
<dbReference type="InterPro" id="IPR019614">
    <property type="entry name" value="SAM-dep_methyl-trfase"/>
</dbReference>
<evidence type="ECO:0000259" key="4">
    <source>
        <dbReference type="Pfam" id="PF10672"/>
    </source>
</evidence>
<evidence type="ECO:0000313" key="5">
    <source>
        <dbReference type="EMBL" id="TGL60052.1"/>
    </source>
</evidence>
<dbReference type="Gene3D" id="3.30.750.80">
    <property type="entry name" value="RNA methyltransferase domain (HRMD) like"/>
    <property type="match status" value="1"/>
</dbReference>
<organism evidence="5 6">
    <name type="scientific">Leptospira ognonensis</name>
    <dbReference type="NCBI Taxonomy" id="2484945"/>
    <lineage>
        <taxon>Bacteria</taxon>
        <taxon>Pseudomonadati</taxon>
        <taxon>Spirochaetota</taxon>
        <taxon>Spirochaetia</taxon>
        <taxon>Leptospirales</taxon>
        <taxon>Leptospiraceae</taxon>
        <taxon>Leptospira</taxon>
    </lineage>
</organism>
<dbReference type="PANTHER" id="PTHR43042">
    <property type="entry name" value="SAM-DEPENDENT METHYLTRANSFERASE"/>
    <property type="match status" value="1"/>
</dbReference>
<proteinExistence type="predicted"/>
<reference evidence="5" key="1">
    <citation type="journal article" date="2019" name="PLoS Negl. Trop. Dis.">
        <title>Revisiting the worldwide diversity of Leptospira species in the environment.</title>
        <authorList>
            <person name="Vincent A.T."/>
            <person name="Schiettekatte O."/>
            <person name="Bourhy P."/>
            <person name="Veyrier F.J."/>
            <person name="Picardeau M."/>
        </authorList>
    </citation>
    <scope>NUCLEOTIDE SEQUENCE [LARGE SCALE GENOMIC DNA]</scope>
    <source>
        <strain evidence="5">201702476</strain>
    </source>
</reference>
<evidence type="ECO:0000256" key="1">
    <source>
        <dbReference type="ARBA" id="ARBA00022603"/>
    </source>
</evidence>
<keyword evidence="3" id="KW-0949">S-adenosyl-L-methionine</keyword>
<dbReference type="AlphaFoldDB" id="A0A4R9K227"/>
<dbReference type="RefSeq" id="WP_135622979.1">
    <property type="nucleotide sequence ID" value="NZ_RQGD01000022.1"/>
</dbReference>
<dbReference type="GO" id="GO:0032259">
    <property type="term" value="P:methylation"/>
    <property type="evidence" value="ECO:0007669"/>
    <property type="project" value="UniProtKB-KW"/>
</dbReference>
<dbReference type="SUPFAM" id="SSF53335">
    <property type="entry name" value="S-adenosyl-L-methionine-dependent methyltransferases"/>
    <property type="match status" value="1"/>
</dbReference>
<accession>A0A4R9K227</accession>
<dbReference type="CDD" id="cd02440">
    <property type="entry name" value="AdoMet_MTases"/>
    <property type="match status" value="1"/>
</dbReference>
<dbReference type="GO" id="GO:0008168">
    <property type="term" value="F:methyltransferase activity"/>
    <property type="evidence" value="ECO:0007669"/>
    <property type="project" value="UniProtKB-KW"/>
</dbReference>
<feature type="domain" description="S-adenosylmethionine-dependent methyltransferase" evidence="4">
    <location>
        <begin position="108"/>
        <end position="278"/>
    </location>
</feature>
<protein>
    <submittedName>
        <fullName evidence="5">SAM-dependent methyltransferase</fullName>
    </submittedName>
</protein>
<name>A0A4R9K227_9LEPT</name>
<keyword evidence="2 5" id="KW-0808">Transferase</keyword>